<reference evidence="7 8" key="1">
    <citation type="submission" date="2015-04" db="EMBL/GenBank/DDBJ databases">
        <authorList>
            <person name="Syromyatnikov M.Y."/>
            <person name="Popov V.N."/>
        </authorList>
    </citation>
    <scope>NUCLEOTIDE SEQUENCE [LARGE SCALE GENOMIC DNA]</scope>
</reference>
<evidence type="ECO:0000313" key="8">
    <source>
        <dbReference type="Proteomes" id="UP000183832"/>
    </source>
</evidence>
<comment type="similarity">
    <text evidence="3">Belongs to the serpin family.</text>
</comment>
<feature type="region of interest" description="Disordered" evidence="4">
    <location>
        <begin position="48"/>
        <end position="156"/>
    </location>
</feature>
<organism evidence="7 8">
    <name type="scientific">Clunio marinus</name>
    <dbReference type="NCBI Taxonomy" id="568069"/>
    <lineage>
        <taxon>Eukaryota</taxon>
        <taxon>Metazoa</taxon>
        <taxon>Ecdysozoa</taxon>
        <taxon>Arthropoda</taxon>
        <taxon>Hexapoda</taxon>
        <taxon>Insecta</taxon>
        <taxon>Pterygota</taxon>
        <taxon>Neoptera</taxon>
        <taxon>Endopterygota</taxon>
        <taxon>Diptera</taxon>
        <taxon>Nematocera</taxon>
        <taxon>Chironomoidea</taxon>
        <taxon>Chironomidae</taxon>
        <taxon>Clunio</taxon>
    </lineage>
</organism>
<proteinExistence type="inferred from homology"/>
<evidence type="ECO:0000259" key="6">
    <source>
        <dbReference type="SMART" id="SM00093"/>
    </source>
</evidence>
<evidence type="ECO:0000256" key="2">
    <source>
        <dbReference type="ARBA" id="ARBA00022900"/>
    </source>
</evidence>
<dbReference type="Gene3D" id="3.30.497.10">
    <property type="entry name" value="Antithrombin, subunit I, domain 2"/>
    <property type="match status" value="1"/>
</dbReference>
<feature type="domain" description="Serpin" evidence="6">
    <location>
        <begin position="185"/>
        <end position="557"/>
    </location>
</feature>
<dbReference type="SMART" id="SM00093">
    <property type="entry name" value="SERPIN"/>
    <property type="match status" value="1"/>
</dbReference>
<dbReference type="Gene3D" id="2.10.310.10">
    <property type="entry name" value="Serpins superfamily"/>
    <property type="match status" value="1"/>
</dbReference>
<dbReference type="PANTHER" id="PTHR11461">
    <property type="entry name" value="SERINE PROTEASE INHIBITOR, SERPIN"/>
    <property type="match status" value="1"/>
</dbReference>
<dbReference type="GO" id="GO:0005615">
    <property type="term" value="C:extracellular space"/>
    <property type="evidence" value="ECO:0007669"/>
    <property type="project" value="InterPro"/>
</dbReference>
<dbReference type="SUPFAM" id="SSF56574">
    <property type="entry name" value="Serpins"/>
    <property type="match status" value="1"/>
</dbReference>
<evidence type="ECO:0000256" key="5">
    <source>
        <dbReference type="SAM" id="SignalP"/>
    </source>
</evidence>
<feature type="compositionally biased region" description="Polar residues" evidence="4">
    <location>
        <begin position="124"/>
        <end position="133"/>
    </location>
</feature>
<gene>
    <name evidence="7" type="primary">similar to Serpin B8</name>
    <name evidence="7" type="ORF">CLUMA_CG012174</name>
</gene>
<dbReference type="Pfam" id="PF00079">
    <property type="entry name" value="Serpin"/>
    <property type="match status" value="1"/>
</dbReference>
<dbReference type="InterPro" id="IPR042185">
    <property type="entry name" value="Serpin_sf_2"/>
</dbReference>
<dbReference type="PANTHER" id="PTHR11461:SF367">
    <property type="entry name" value="GH21475P-RELATED"/>
    <property type="match status" value="1"/>
</dbReference>
<accession>A0A1J1IFF1</accession>
<dbReference type="GO" id="GO:0004867">
    <property type="term" value="F:serine-type endopeptidase inhibitor activity"/>
    <property type="evidence" value="ECO:0007669"/>
    <property type="project" value="UniProtKB-KW"/>
</dbReference>
<evidence type="ECO:0000256" key="3">
    <source>
        <dbReference type="RuleBase" id="RU000411"/>
    </source>
</evidence>
<protein>
    <submittedName>
        <fullName evidence="7">CLUMA_CG012174, isoform A</fullName>
    </submittedName>
</protein>
<dbReference type="InterPro" id="IPR023796">
    <property type="entry name" value="Serpin_dom"/>
</dbReference>
<feature type="compositionally biased region" description="Pro residues" evidence="4">
    <location>
        <begin position="89"/>
        <end position="99"/>
    </location>
</feature>
<evidence type="ECO:0000313" key="7">
    <source>
        <dbReference type="EMBL" id="CRK98999.1"/>
    </source>
</evidence>
<keyword evidence="1" id="KW-0646">Protease inhibitor</keyword>
<dbReference type="AlphaFoldDB" id="A0A1J1IFF1"/>
<name>A0A1J1IFF1_9DIPT</name>
<dbReference type="PROSITE" id="PS00284">
    <property type="entry name" value="SERPIN"/>
    <property type="match status" value="1"/>
</dbReference>
<dbReference type="OrthoDB" id="9440847at2759"/>
<evidence type="ECO:0000256" key="1">
    <source>
        <dbReference type="ARBA" id="ARBA00022690"/>
    </source>
</evidence>
<sequence>MIARKLTGILWIVVIFYPMLTMCQSRGETGVRGPLVYNKLKEVIKTQNRQRSQYQYQSQSQPHLPPPPPFIQQQNSQHEVPSPYVAPHIPFPLPPPPPNSEHNFQNDQIHQNSNLDSRYEERPPQSTGVSDGFSTRPPRPTKRPITTHRPPVLLDTRFDDRGSSAVRKTLLFDAQISEAMETFALTLLQYFSVQLSTTNFMISPFSIYHLLVLIAEGSSGSTYQELNSKLNLIDLSRTRDFQQYLNLALEQNTADVVLEKFAMLVTDQNRPIKPDYEKLIEKVYDAVVEPVNFSEVDVTTKKINAFVSNLTHGLITETVIREDLFKAQLLLLSGLYFQGKWMNVFNQSFTKTEPFYDSNGNQLGFVNMMFQRGPIAYAAVAELGCHILELPYATTTNTNEATGGIGLSMIIALPRKGLDLIEAINKIYQVGMNKIYKELYTSKVEYEDDEVEVHLPRFEINTSLDVKHTLEAFGITEIFDQSRADLSNINPQYFVSSMIHKTKISVDEKGTTAAAVTTSIFANKATPPKFHANKPFLFFIVDKATRLILFSGQYVKPELY</sequence>
<dbReference type="Proteomes" id="UP000183832">
    <property type="component" value="Unassembled WGS sequence"/>
</dbReference>
<feature type="compositionally biased region" description="Polar residues" evidence="4">
    <location>
        <begin position="100"/>
        <end position="116"/>
    </location>
</feature>
<keyword evidence="2" id="KW-0722">Serine protease inhibitor</keyword>
<feature type="signal peptide" evidence="5">
    <location>
        <begin position="1"/>
        <end position="23"/>
    </location>
</feature>
<dbReference type="Gene3D" id="2.30.39.10">
    <property type="entry name" value="Alpha-1-antitrypsin, domain 1"/>
    <property type="match status" value="1"/>
</dbReference>
<dbReference type="STRING" id="568069.A0A1J1IFF1"/>
<keyword evidence="8" id="KW-1185">Reference proteome</keyword>
<keyword evidence="5" id="KW-0732">Signal</keyword>
<feature type="compositionally biased region" description="Low complexity" evidence="4">
    <location>
        <begin position="48"/>
        <end position="62"/>
    </location>
</feature>
<evidence type="ECO:0000256" key="4">
    <source>
        <dbReference type="SAM" id="MobiDB-lite"/>
    </source>
</evidence>
<dbReference type="InterPro" id="IPR042178">
    <property type="entry name" value="Serpin_sf_1"/>
</dbReference>
<dbReference type="CDD" id="cd19598">
    <property type="entry name" value="serpin77Ba-like_insects"/>
    <property type="match status" value="1"/>
</dbReference>
<feature type="chain" id="PRO_5012904677" evidence="5">
    <location>
        <begin position="24"/>
        <end position="560"/>
    </location>
</feature>
<dbReference type="EMBL" id="CVRI01000048">
    <property type="protein sequence ID" value="CRK98999.1"/>
    <property type="molecule type" value="Genomic_DNA"/>
</dbReference>
<dbReference type="InterPro" id="IPR036186">
    <property type="entry name" value="Serpin_sf"/>
</dbReference>
<dbReference type="InterPro" id="IPR000215">
    <property type="entry name" value="Serpin_fam"/>
</dbReference>
<dbReference type="InterPro" id="IPR023795">
    <property type="entry name" value="Serpin_CS"/>
</dbReference>